<keyword evidence="2" id="KW-1185">Reference proteome</keyword>
<dbReference type="AlphaFoldDB" id="A0A4S3J7D9"/>
<evidence type="ECO:0000313" key="1">
    <source>
        <dbReference type="EMBL" id="THC90057.1"/>
    </source>
</evidence>
<dbReference type="VEuPathDB" id="FungiDB:EYZ11_010487"/>
<name>A0A4S3J7D9_9EURO</name>
<protein>
    <submittedName>
        <fullName evidence="1">Uncharacterized protein</fullName>
    </submittedName>
</protein>
<organism evidence="1 2">
    <name type="scientific">Aspergillus tanneri</name>
    <dbReference type="NCBI Taxonomy" id="1220188"/>
    <lineage>
        <taxon>Eukaryota</taxon>
        <taxon>Fungi</taxon>
        <taxon>Dikarya</taxon>
        <taxon>Ascomycota</taxon>
        <taxon>Pezizomycotina</taxon>
        <taxon>Eurotiomycetes</taxon>
        <taxon>Eurotiomycetidae</taxon>
        <taxon>Eurotiales</taxon>
        <taxon>Aspergillaceae</taxon>
        <taxon>Aspergillus</taxon>
        <taxon>Aspergillus subgen. Circumdati</taxon>
    </lineage>
</organism>
<accession>A0A4S3J7D9</accession>
<gene>
    <name evidence="1" type="ORF">EYZ11_010487</name>
</gene>
<dbReference type="Proteomes" id="UP000308092">
    <property type="component" value="Unassembled WGS sequence"/>
</dbReference>
<sequence>MVPRLSTIVLVGIMFRAKKRPLCNTEEAIPLKRSRILSTE</sequence>
<proteinExistence type="predicted"/>
<dbReference type="EMBL" id="SOSA01000566">
    <property type="protein sequence ID" value="THC90057.1"/>
    <property type="molecule type" value="Genomic_DNA"/>
</dbReference>
<comment type="caution">
    <text evidence="1">The sequence shown here is derived from an EMBL/GenBank/DDBJ whole genome shotgun (WGS) entry which is preliminary data.</text>
</comment>
<reference evidence="1 2" key="1">
    <citation type="submission" date="2019-03" db="EMBL/GenBank/DDBJ databases">
        <title>The genome sequence of a newly discovered highly antifungal drug resistant Aspergillus species, Aspergillus tanneri NIH 1004.</title>
        <authorList>
            <person name="Mounaud S."/>
            <person name="Singh I."/>
            <person name="Joardar V."/>
            <person name="Pakala S."/>
            <person name="Pakala S."/>
            <person name="Venepally P."/>
            <person name="Hoover J."/>
            <person name="Nierman W."/>
            <person name="Chung J."/>
            <person name="Losada L."/>
        </authorList>
    </citation>
    <scope>NUCLEOTIDE SEQUENCE [LARGE SCALE GENOMIC DNA]</scope>
    <source>
        <strain evidence="1 2">NIH1004</strain>
    </source>
</reference>
<evidence type="ECO:0000313" key="2">
    <source>
        <dbReference type="Proteomes" id="UP000308092"/>
    </source>
</evidence>